<protein>
    <recommendedName>
        <fullName evidence="3">Polymer-forming cytoskeletal protein</fullName>
    </recommendedName>
</protein>
<accession>A0A1H7ZS65</accession>
<keyword evidence="2" id="KW-1185">Reference proteome</keyword>
<evidence type="ECO:0000313" key="1">
    <source>
        <dbReference type="EMBL" id="SEM61482.1"/>
    </source>
</evidence>
<dbReference type="AlphaFoldDB" id="A0A1H7ZS65"/>
<sequence>MKRMHAGDLIVDRDGQVGGMIGGDVIIRGGANVVLDAMVGGDVIVEDGHARVRGMVAGRVIGSADIDAMVGG</sequence>
<name>A0A1H7ZS65_9SPHN</name>
<reference evidence="2" key="1">
    <citation type="submission" date="2016-10" db="EMBL/GenBank/DDBJ databases">
        <authorList>
            <person name="Varghese N."/>
            <person name="Submissions S."/>
        </authorList>
    </citation>
    <scope>NUCLEOTIDE SEQUENCE [LARGE SCALE GENOMIC DNA]</scope>
    <source>
        <strain evidence="2">S6-262</strain>
    </source>
</reference>
<evidence type="ECO:0008006" key="3">
    <source>
        <dbReference type="Google" id="ProtNLM"/>
    </source>
</evidence>
<gene>
    <name evidence="1" type="ORF">SAMN05192583_0834</name>
</gene>
<evidence type="ECO:0000313" key="2">
    <source>
        <dbReference type="Proteomes" id="UP000199206"/>
    </source>
</evidence>
<dbReference type="EMBL" id="FOCF01000001">
    <property type="protein sequence ID" value="SEM61482.1"/>
    <property type="molecule type" value="Genomic_DNA"/>
</dbReference>
<dbReference type="RefSeq" id="WP_093664121.1">
    <property type="nucleotide sequence ID" value="NZ_FOCF01000001.1"/>
</dbReference>
<dbReference type="STRING" id="1166340.SAMN05192583_0834"/>
<dbReference type="Proteomes" id="UP000199206">
    <property type="component" value="Unassembled WGS sequence"/>
</dbReference>
<dbReference type="OrthoDB" id="7579496at2"/>
<proteinExistence type="predicted"/>
<organism evidence="1 2">
    <name type="scientific">Sphingomonas gellani</name>
    <dbReference type="NCBI Taxonomy" id="1166340"/>
    <lineage>
        <taxon>Bacteria</taxon>
        <taxon>Pseudomonadati</taxon>
        <taxon>Pseudomonadota</taxon>
        <taxon>Alphaproteobacteria</taxon>
        <taxon>Sphingomonadales</taxon>
        <taxon>Sphingomonadaceae</taxon>
        <taxon>Sphingomonas</taxon>
    </lineage>
</organism>